<feature type="transmembrane region" description="Helical" evidence="2">
    <location>
        <begin position="72"/>
        <end position="96"/>
    </location>
</feature>
<organism evidence="3 4">
    <name type="scientific">Pseudoduganella namucuonensis</name>
    <dbReference type="NCBI Taxonomy" id="1035707"/>
    <lineage>
        <taxon>Bacteria</taxon>
        <taxon>Pseudomonadati</taxon>
        <taxon>Pseudomonadota</taxon>
        <taxon>Betaproteobacteria</taxon>
        <taxon>Burkholderiales</taxon>
        <taxon>Oxalobacteraceae</taxon>
        <taxon>Telluria group</taxon>
        <taxon>Pseudoduganella</taxon>
    </lineage>
</organism>
<gene>
    <name evidence="3" type="ORF">SAMN05216552_101583</name>
</gene>
<feature type="region of interest" description="Disordered" evidence="1">
    <location>
        <begin position="1"/>
        <end position="48"/>
    </location>
</feature>
<evidence type="ECO:0000256" key="1">
    <source>
        <dbReference type="SAM" id="MobiDB-lite"/>
    </source>
</evidence>
<keyword evidence="2" id="KW-1133">Transmembrane helix</keyword>
<proteinExistence type="predicted"/>
<feature type="transmembrane region" description="Helical" evidence="2">
    <location>
        <begin position="149"/>
        <end position="172"/>
    </location>
</feature>
<evidence type="ECO:0000313" key="3">
    <source>
        <dbReference type="EMBL" id="SFU93654.1"/>
    </source>
</evidence>
<sequence length="228" mass="22967">MTQPPVSGPGETPGESRGAQAALNGGAEATSPPAAWPLPSDDLAGGEGLDWQTRQSADYFALQIKNIAKFRATATVVAMIVLASLIWALACTVLSFTRQIDKATPAVNLKELVASAKAEKPAASLGGSPAPAAAPVSVNTSVSVDISSIGNSVVAVVTVLVLAIAVLAIALLRITYSLSVDGVGEGRLSEGRKHKDGDAGIVLPGAELVKAVGEALATVLKGVPGKKD</sequence>
<keyword evidence="4" id="KW-1185">Reference proteome</keyword>
<evidence type="ECO:0000256" key="2">
    <source>
        <dbReference type="SAM" id="Phobius"/>
    </source>
</evidence>
<keyword evidence="2" id="KW-0472">Membrane</keyword>
<protein>
    <submittedName>
        <fullName evidence="3">Uncharacterized protein</fullName>
    </submittedName>
</protein>
<reference evidence="4" key="1">
    <citation type="submission" date="2016-10" db="EMBL/GenBank/DDBJ databases">
        <authorList>
            <person name="Varghese N."/>
            <person name="Submissions S."/>
        </authorList>
    </citation>
    <scope>NUCLEOTIDE SEQUENCE [LARGE SCALE GENOMIC DNA]</scope>
    <source>
        <strain evidence="4">CGMCC 1.11014</strain>
    </source>
</reference>
<keyword evidence="2" id="KW-0812">Transmembrane</keyword>
<dbReference type="Proteomes" id="UP000199391">
    <property type="component" value="Unassembled WGS sequence"/>
</dbReference>
<accession>A0A1I7K890</accession>
<dbReference type="EMBL" id="FPBO01000015">
    <property type="protein sequence ID" value="SFU93654.1"/>
    <property type="molecule type" value="Genomic_DNA"/>
</dbReference>
<dbReference type="AlphaFoldDB" id="A0A1I7K890"/>
<evidence type="ECO:0000313" key="4">
    <source>
        <dbReference type="Proteomes" id="UP000199391"/>
    </source>
</evidence>
<name>A0A1I7K890_9BURK</name>